<evidence type="ECO:0000256" key="4">
    <source>
        <dbReference type="ARBA" id="ARBA00022970"/>
    </source>
</evidence>
<dbReference type="PANTHER" id="PTHR47628">
    <property type="match status" value="1"/>
</dbReference>
<protein>
    <submittedName>
        <fullName evidence="6">Branched-chain amino acid transport system substrate-binding protein/urea transport system substrate-binding protein</fullName>
    </submittedName>
</protein>
<dbReference type="InterPro" id="IPR028082">
    <property type="entry name" value="Peripla_BP_I"/>
</dbReference>
<dbReference type="OrthoDB" id="9802022at2"/>
<evidence type="ECO:0000313" key="7">
    <source>
        <dbReference type="Proteomes" id="UP000324252"/>
    </source>
</evidence>
<dbReference type="PROSITE" id="PS51318">
    <property type="entry name" value="TAT"/>
    <property type="match status" value="1"/>
</dbReference>
<keyword evidence="3" id="KW-0732">Signal</keyword>
<proteinExistence type="inferred from homology"/>
<evidence type="ECO:0000256" key="2">
    <source>
        <dbReference type="ARBA" id="ARBA00022448"/>
    </source>
</evidence>
<evidence type="ECO:0000256" key="3">
    <source>
        <dbReference type="ARBA" id="ARBA00022729"/>
    </source>
</evidence>
<dbReference type="PANTHER" id="PTHR47628:SF1">
    <property type="entry name" value="ALIPHATIC AMIDASE EXPRESSION-REGULATING PROTEIN"/>
    <property type="match status" value="1"/>
</dbReference>
<dbReference type="Pfam" id="PF13458">
    <property type="entry name" value="Peripla_BP_6"/>
    <property type="match status" value="1"/>
</dbReference>
<comment type="similarity">
    <text evidence="1">Belongs to the leucine-binding protein family.</text>
</comment>
<sequence length="392" mass="42229">MTGRKQNLTRRRFFELGGATAVASLAAPVVAQQAEPIRIGVLQPFTGGLEALGQQGANGAELAFLDANDAGGVDGRMFELIRADTATDPKTAVERANDLIRRQKVAAIIGPVTSANRDAMRPTIERGKTPLLYATDYEGGVCSRYISCYSALPDHWVVPIVAHAVKNLGDSFYLVGSDYVWPREMNAAFIAECDKTGGKVVGEEYTPWGAKDYTATLRKIRDSGAKTVVISIAGADAITFVKQFAATGMKKTTQVVFFGFSENYLAGLSDEESEGIIAPTNFTSSLTSPEAEHLKERVRARFGADAIVSNTVDAHWSLARMYIEGVRRAGGDDREAVTDAMVDQTLMSGNGEVYLRPGDRHVDLNVLIAQAQGGRLEVIEELGRIAATDQCT</sequence>
<dbReference type="InterPro" id="IPR000709">
    <property type="entry name" value="Leu_Ile_Val-bd"/>
</dbReference>
<feature type="domain" description="Leucine-binding protein" evidence="5">
    <location>
        <begin position="36"/>
        <end position="374"/>
    </location>
</feature>
<dbReference type="GO" id="GO:0006865">
    <property type="term" value="P:amino acid transport"/>
    <property type="evidence" value="ECO:0007669"/>
    <property type="project" value="UniProtKB-KW"/>
</dbReference>
<keyword evidence="2" id="KW-0813">Transport</keyword>
<reference evidence="6 7" key="1">
    <citation type="submission" date="2016-11" db="EMBL/GenBank/DDBJ databases">
        <authorList>
            <person name="Varghese N."/>
            <person name="Submissions S."/>
        </authorList>
    </citation>
    <scope>NUCLEOTIDE SEQUENCE [LARGE SCALE GENOMIC DNA]</scope>
    <source>
        <strain evidence="6 7">DSM 29620</strain>
    </source>
</reference>
<dbReference type="Proteomes" id="UP000324252">
    <property type="component" value="Unassembled WGS sequence"/>
</dbReference>
<organism evidence="6 7">
    <name type="scientific">Lutimaribacter pacificus</name>
    <dbReference type="NCBI Taxonomy" id="391948"/>
    <lineage>
        <taxon>Bacteria</taxon>
        <taxon>Pseudomonadati</taxon>
        <taxon>Pseudomonadota</taxon>
        <taxon>Alphaproteobacteria</taxon>
        <taxon>Rhodobacterales</taxon>
        <taxon>Roseobacteraceae</taxon>
        <taxon>Lutimaribacter</taxon>
    </lineage>
</organism>
<dbReference type="AlphaFoldDB" id="A0A1H0M404"/>
<evidence type="ECO:0000256" key="1">
    <source>
        <dbReference type="ARBA" id="ARBA00010062"/>
    </source>
</evidence>
<accession>A0A1H0M404</accession>
<keyword evidence="7" id="KW-1185">Reference proteome</keyword>
<evidence type="ECO:0000313" key="6">
    <source>
        <dbReference type="EMBL" id="SHK77478.1"/>
    </source>
</evidence>
<dbReference type="InterPro" id="IPR006311">
    <property type="entry name" value="TAT_signal"/>
</dbReference>
<dbReference type="EMBL" id="FQZZ01000009">
    <property type="protein sequence ID" value="SHK77478.1"/>
    <property type="molecule type" value="Genomic_DNA"/>
</dbReference>
<dbReference type="SUPFAM" id="SSF53822">
    <property type="entry name" value="Periplasmic binding protein-like I"/>
    <property type="match status" value="1"/>
</dbReference>
<dbReference type="RefSeq" id="WP_149789350.1">
    <property type="nucleotide sequence ID" value="NZ_FNIO01000009.1"/>
</dbReference>
<gene>
    <name evidence="6" type="ORF">SAMN05444142_10940</name>
</gene>
<keyword evidence="4" id="KW-0029">Amino-acid transport</keyword>
<dbReference type="PRINTS" id="PR00337">
    <property type="entry name" value="LEUILEVALBP"/>
</dbReference>
<evidence type="ECO:0000259" key="5">
    <source>
        <dbReference type="Pfam" id="PF13458"/>
    </source>
</evidence>
<dbReference type="CDD" id="cd06331">
    <property type="entry name" value="PBP1_AmiC-like"/>
    <property type="match status" value="1"/>
</dbReference>
<name>A0A1H0M404_9RHOB</name>
<dbReference type="Gene3D" id="3.40.50.2300">
    <property type="match status" value="2"/>
</dbReference>
<dbReference type="InterPro" id="IPR028081">
    <property type="entry name" value="Leu-bd"/>
</dbReference>